<dbReference type="Pfam" id="PF13738">
    <property type="entry name" value="Pyr_redox_3"/>
    <property type="match status" value="1"/>
</dbReference>
<dbReference type="AlphaFoldDB" id="A0A2T3ZGD4"/>
<evidence type="ECO:0000313" key="2">
    <source>
        <dbReference type="EMBL" id="PTB43868.1"/>
    </source>
</evidence>
<dbReference type="GO" id="GO:0050660">
    <property type="term" value="F:flavin adenine dinucleotide binding"/>
    <property type="evidence" value="ECO:0007669"/>
    <property type="project" value="TreeGrafter"/>
</dbReference>
<dbReference type="SUPFAM" id="SSF51735">
    <property type="entry name" value="NAD(P)-binding Rossmann-fold domains"/>
    <property type="match status" value="1"/>
</dbReference>
<dbReference type="OrthoDB" id="74360at2759"/>
<dbReference type="InterPro" id="IPR036291">
    <property type="entry name" value="NAD(P)-bd_dom_sf"/>
</dbReference>
<evidence type="ECO:0000313" key="3">
    <source>
        <dbReference type="Proteomes" id="UP000240493"/>
    </source>
</evidence>
<dbReference type="InterPro" id="IPR036188">
    <property type="entry name" value="FAD/NAD-bd_sf"/>
</dbReference>
<reference evidence="2 3" key="1">
    <citation type="submission" date="2016-07" db="EMBL/GenBank/DDBJ databases">
        <title>Multiple horizontal gene transfer events from other fungi enriched the ability of initially mycotrophic Trichoderma (Ascomycota) to feed on dead plant biomass.</title>
        <authorList>
            <consortium name="DOE Joint Genome Institute"/>
            <person name="Aerts A."/>
            <person name="Atanasova L."/>
            <person name="Chenthamara K."/>
            <person name="Zhang J."/>
            <person name="Grujic M."/>
            <person name="Henrissat B."/>
            <person name="Kuo A."/>
            <person name="Salamov A."/>
            <person name="Lipzen A."/>
            <person name="Labutti K."/>
            <person name="Barry K."/>
            <person name="Miao Y."/>
            <person name="Rahimi M.J."/>
            <person name="Shen Q."/>
            <person name="Grigoriev I.V."/>
            <person name="Kubicek C.P."/>
            <person name="Druzhinina I.S."/>
        </authorList>
    </citation>
    <scope>NUCLEOTIDE SEQUENCE [LARGE SCALE GENOMIC DNA]</scope>
    <source>
        <strain evidence="2 3">CBS 433.97</strain>
    </source>
</reference>
<dbReference type="InterPro" id="IPR050982">
    <property type="entry name" value="Auxin_biosynth/cation_transpt"/>
</dbReference>
<dbReference type="PANTHER" id="PTHR43539">
    <property type="entry name" value="FLAVIN-BINDING MONOOXYGENASE-LIKE PROTEIN (AFU_ORTHOLOGUE AFUA_4G09220)"/>
    <property type="match status" value="1"/>
</dbReference>
<sequence>MAHVVTLSTFKQPPGDVSALQARAIAEQWVKDFETALQKNNRDELEKLFVKDAWMRDLLSFSWDFRCIQNRENIVCYFQNNHNAGISGIHLQENGAFQPSFQAPCPGIQWIQSMFDFESRHGRGKGTIRLVMDGEDGSEWKCYLMHFRLKELKGHEEKIGLRRPESYVDTSDYNWQQRRERQKEFLDEEPTVLIVGAGQSGLILGARLQQLGIPSLIIERLGRVGDTWRNRYKTLSTHDPVHYCHMPYIPFPSHWPIFTPKDKLADWLEAYAGLMELNVWCSTELQNSSFDEATKSWSVTVKRADGSVRDLKPKHVVLATGSSGEALIPHFDGIENFKGTVYHASKHKDASAHSDLSNKRVVVVGAGNSSHDICQNFYKAGAGSVTMLQRGGTYVLSAKKGLFMLFKGTYEEGGPPTDECDVMAQSMPIPISFAFSTLLTQAIRNVEKETQEGLAKAGFQLDYGEGGGGLFRKYLTLGGGYYIDVGCSQLIIDGKVKVKSNPGGIKSFTPDGLLLADGSELKAEIVVLATGYQTMRSTAKSLFGDKVASRLGNGWGVDEEGEMDSIWRYSGHPNFWFMGGNLALGRGFSQLLALQIKASELGIYETPGTQNISNGVQNGA</sequence>
<protein>
    <recommendedName>
        <fullName evidence="4">FAD/NAD(P)-binding domain-containing protein</fullName>
    </recommendedName>
</protein>
<dbReference type="EMBL" id="KZ679258">
    <property type="protein sequence ID" value="PTB43868.1"/>
    <property type="molecule type" value="Genomic_DNA"/>
</dbReference>
<evidence type="ECO:0000256" key="1">
    <source>
        <dbReference type="ARBA" id="ARBA00023002"/>
    </source>
</evidence>
<evidence type="ECO:0008006" key="4">
    <source>
        <dbReference type="Google" id="ProtNLM"/>
    </source>
</evidence>
<gene>
    <name evidence="2" type="ORF">M441DRAFT_132435</name>
</gene>
<accession>A0A2T3ZGD4</accession>
<dbReference type="STRING" id="1042311.A0A2T3ZGD4"/>
<dbReference type="PANTHER" id="PTHR43539:SF24">
    <property type="entry name" value="FAD_NAD(P)-BINDING DOMAIN-CONTAINING PROTEIN-RELATED"/>
    <property type="match status" value="1"/>
</dbReference>
<organism evidence="2 3">
    <name type="scientific">Trichoderma asperellum (strain ATCC 204424 / CBS 433.97 / NBRC 101777)</name>
    <dbReference type="NCBI Taxonomy" id="1042311"/>
    <lineage>
        <taxon>Eukaryota</taxon>
        <taxon>Fungi</taxon>
        <taxon>Dikarya</taxon>
        <taxon>Ascomycota</taxon>
        <taxon>Pezizomycotina</taxon>
        <taxon>Sordariomycetes</taxon>
        <taxon>Hypocreomycetidae</taxon>
        <taxon>Hypocreales</taxon>
        <taxon>Hypocreaceae</taxon>
        <taxon>Trichoderma</taxon>
    </lineage>
</organism>
<dbReference type="GO" id="GO:0004497">
    <property type="term" value="F:monooxygenase activity"/>
    <property type="evidence" value="ECO:0007669"/>
    <property type="project" value="TreeGrafter"/>
</dbReference>
<dbReference type="Gene3D" id="3.50.50.60">
    <property type="entry name" value="FAD/NAD(P)-binding domain"/>
    <property type="match status" value="1"/>
</dbReference>
<dbReference type="SUPFAM" id="SSF51905">
    <property type="entry name" value="FAD/NAD(P)-binding domain"/>
    <property type="match status" value="1"/>
</dbReference>
<dbReference type="Proteomes" id="UP000240493">
    <property type="component" value="Unassembled WGS sequence"/>
</dbReference>
<keyword evidence="1" id="KW-0560">Oxidoreductase</keyword>
<proteinExistence type="predicted"/>
<keyword evidence="3" id="KW-1185">Reference proteome</keyword>
<name>A0A2T3ZGD4_TRIA4</name>